<name>A0A927N4Q6_9ACTN</name>
<feature type="region of interest" description="Disordered" evidence="1">
    <location>
        <begin position="1"/>
        <end position="37"/>
    </location>
</feature>
<protein>
    <submittedName>
        <fullName evidence="2">Uncharacterized protein</fullName>
    </submittedName>
</protein>
<comment type="caution">
    <text evidence="2">The sequence shown here is derived from an EMBL/GenBank/DDBJ whole genome shotgun (WGS) entry which is preliminary data.</text>
</comment>
<evidence type="ECO:0000256" key="1">
    <source>
        <dbReference type="SAM" id="MobiDB-lite"/>
    </source>
</evidence>
<sequence length="202" mass="21463">MAGDLGVGSGEREPRQLAHQTAATVATDQPSRSKPEVAGMHGDAVVVGFEARHLDAAAQVNAKLAGALGEDRLDLLLGDDAEAGRGTLDGEDGLVQLVAPHEDPGEVTDGLRALWQGATECLQHLLLCLVDLRQQAAAVERLECGQVDRSCLDGQVRLGEPFEDGHRDPAQPQLAGEHEADRTAPTNDHVVVHAVHFTRLNF</sequence>
<proteinExistence type="predicted"/>
<accession>A0A927N4Q6</accession>
<dbReference type="Proteomes" id="UP000638648">
    <property type="component" value="Unassembled WGS sequence"/>
</dbReference>
<gene>
    <name evidence="2" type="ORF">HEB94_007106</name>
</gene>
<feature type="compositionally biased region" description="Polar residues" evidence="1">
    <location>
        <begin position="18"/>
        <end position="32"/>
    </location>
</feature>
<evidence type="ECO:0000313" key="2">
    <source>
        <dbReference type="EMBL" id="MBE1610258.1"/>
    </source>
</evidence>
<feature type="region of interest" description="Disordered" evidence="1">
    <location>
        <begin position="160"/>
        <end position="186"/>
    </location>
</feature>
<keyword evidence="3" id="KW-1185">Reference proteome</keyword>
<organism evidence="2 3">
    <name type="scientific">Actinopolymorpha pittospori</name>
    <dbReference type="NCBI Taxonomy" id="648752"/>
    <lineage>
        <taxon>Bacteria</taxon>
        <taxon>Bacillati</taxon>
        <taxon>Actinomycetota</taxon>
        <taxon>Actinomycetes</taxon>
        <taxon>Propionibacteriales</taxon>
        <taxon>Actinopolymorphaceae</taxon>
        <taxon>Actinopolymorpha</taxon>
    </lineage>
</organism>
<dbReference type="EMBL" id="JADBEM010000001">
    <property type="protein sequence ID" value="MBE1610258.1"/>
    <property type="molecule type" value="Genomic_DNA"/>
</dbReference>
<reference evidence="2" key="1">
    <citation type="submission" date="2020-10" db="EMBL/GenBank/DDBJ databases">
        <title>Sequencing the genomes of 1000 actinobacteria strains.</title>
        <authorList>
            <person name="Klenk H.-P."/>
        </authorList>
    </citation>
    <scope>NUCLEOTIDE SEQUENCE</scope>
    <source>
        <strain evidence="2">DSM 45354</strain>
    </source>
</reference>
<evidence type="ECO:0000313" key="3">
    <source>
        <dbReference type="Proteomes" id="UP000638648"/>
    </source>
</evidence>
<dbReference type="AlphaFoldDB" id="A0A927N4Q6"/>